<sequence>MTKPIVEKRDAPLILSMPHVGREVPDHVASQLTGKALELGDTDWWIDRLYDFGEELGATVVRATASRYVIDVNRDPSGASLYPGQATTGLCPTTDFDGVSLYRNGSGPDDEEIDRHRRPWHAAYHEALAAEIARLRSLYPRVVLYDCHSIRSHVPRLFDGELPVFNIGTNGGASCAPEVEAIVTSACADAEPDGYDHVVNGRFRGGWITRHYGDPENGVHAVQMELAQRAYLTEEAPPWNFDPAKAEQLRAVLKPMLHRLSVWATRA</sequence>
<dbReference type="OrthoDB" id="9802050at2"/>
<proteinExistence type="predicted"/>
<organism evidence="1 2">
    <name type="scientific">Skermanella aerolata</name>
    <dbReference type="NCBI Taxonomy" id="393310"/>
    <lineage>
        <taxon>Bacteria</taxon>
        <taxon>Pseudomonadati</taxon>
        <taxon>Pseudomonadota</taxon>
        <taxon>Alphaproteobacteria</taxon>
        <taxon>Rhodospirillales</taxon>
        <taxon>Azospirillaceae</taxon>
        <taxon>Skermanella</taxon>
    </lineage>
</organism>
<name>A0A512DTE2_9PROT</name>
<accession>A0A512DTE2</accession>
<dbReference type="SUPFAM" id="SSF53187">
    <property type="entry name" value="Zn-dependent exopeptidases"/>
    <property type="match status" value="1"/>
</dbReference>
<dbReference type="InterPro" id="IPR007709">
    <property type="entry name" value="N-FG_amidohydro"/>
</dbReference>
<keyword evidence="2" id="KW-1185">Reference proteome</keyword>
<protein>
    <submittedName>
        <fullName evidence="1">N-formylglutamate deformylase</fullName>
    </submittedName>
</protein>
<dbReference type="NCBIfam" id="TIGR02017">
    <property type="entry name" value="hutG_amidohyd"/>
    <property type="match status" value="1"/>
</dbReference>
<evidence type="ECO:0000313" key="1">
    <source>
        <dbReference type="EMBL" id="GEO39744.1"/>
    </source>
</evidence>
<dbReference type="Gene3D" id="3.40.630.40">
    <property type="entry name" value="Zn-dependent exopeptidases"/>
    <property type="match status" value="1"/>
</dbReference>
<reference evidence="1 2" key="1">
    <citation type="submission" date="2019-07" db="EMBL/GenBank/DDBJ databases">
        <title>Whole genome shotgun sequence of Skermanella aerolata NBRC 106429.</title>
        <authorList>
            <person name="Hosoyama A."/>
            <person name="Uohara A."/>
            <person name="Ohji S."/>
            <person name="Ichikawa N."/>
        </authorList>
    </citation>
    <scope>NUCLEOTIDE SEQUENCE [LARGE SCALE GENOMIC DNA]</scope>
    <source>
        <strain evidence="1 2">NBRC 106429</strain>
    </source>
</reference>
<comment type="caution">
    <text evidence="1">The sequence shown here is derived from an EMBL/GenBank/DDBJ whole genome shotgun (WGS) entry which is preliminary data.</text>
</comment>
<dbReference type="Pfam" id="PF05013">
    <property type="entry name" value="FGase"/>
    <property type="match status" value="1"/>
</dbReference>
<dbReference type="InterPro" id="IPR010247">
    <property type="entry name" value="HutG_amidohyd"/>
</dbReference>
<evidence type="ECO:0000313" key="2">
    <source>
        <dbReference type="Proteomes" id="UP000321523"/>
    </source>
</evidence>
<dbReference type="Proteomes" id="UP000321523">
    <property type="component" value="Unassembled WGS sequence"/>
</dbReference>
<dbReference type="EMBL" id="BJYZ01000018">
    <property type="protein sequence ID" value="GEO39744.1"/>
    <property type="molecule type" value="Genomic_DNA"/>
</dbReference>
<gene>
    <name evidence="1" type="ORF">SAE02_38920</name>
</gene>
<dbReference type="AlphaFoldDB" id="A0A512DTE2"/>
<dbReference type="RefSeq" id="WP_044430265.1">
    <property type="nucleotide sequence ID" value="NZ_BJYZ01000018.1"/>
</dbReference>